<dbReference type="AlphaFoldDB" id="A0A4P6KC45"/>
<dbReference type="RefSeq" id="WP_130109044.1">
    <property type="nucleotide sequence ID" value="NZ_CP035806.1"/>
</dbReference>
<gene>
    <name evidence="1" type="ORF">EVS81_02855</name>
</gene>
<dbReference type="Pfam" id="PF06304">
    <property type="entry name" value="DUF1048"/>
    <property type="match status" value="1"/>
</dbReference>
<dbReference type="Gene3D" id="1.10.1900.10">
    <property type="entry name" value="c-terminal domain of poly(a) binding protein"/>
    <property type="match status" value="1"/>
</dbReference>
<dbReference type="Proteomes" id="UP000289260">
    <property type="component" value="Chromosome"/>
</dbReference>
<accession>A0A4P6KC45</accession>
<dbReference type="InterPro" id="IPR008316">
    <property type="entry name" value="UCP029876"/>
</dbReference>
<keyword evidence="2" id="KW-1185">Reference proteome</keyword>
<sequence length="128" mass="13992">MAAKWIEALTGPLEQKKQYRLAKARLDGLPEPYRGAASACNRYLTYSGGVTDGDTLVQMCTDLVDLWERAAVDGTPVADIVGEDPVEFVESFALAYGGKRWIDKERERLTRAVDEARRAQGGRGSVGA</sequence>
<evidence type="ECO:0000313" key="2">
    <source>
        <dbReference type="Proteomes" id="UP000289260"/>
    </source>
</evidence>
<dbReference type="KEGG" id="ltr:EVS81_02855"/>
<dbReference type="EMBL" id="CP035806">
    <property type="protein sequence ID" value="QBE47895.1"/>
    <property type="molecule type" value="Genomic_DNA"/>
</dbReference>
<name>A0A4P6KC45_9MICO</name>
<dbReference type="OrthoDB" id="8083683at2"/>
<reference evidence="1 2" key="1">
    <citation type="submission" date="2019-02" db="EMBL/GenBank/DDBJ databases">
        <authorList>
            <person name="Sun L."/>
            <person name="Pan D."/>
            <person name="Wu X."/>
        </authorList>
    </citation>
    <scope>NUCLEOTIDE SEQUENCE [LARGE SCALE GENOMIC DNA]</scope>
    <source>
        <strain evidence="1 2">JW-1</strain>
    </source>
</reference>
<evidence type="ECO:0000313" key="1">
    <source>
        <dbReference type="EMBL" id="QBE47895.1"/>
    </source>
</evidence>
<dbReference type="SUPFAM" id="SSF158560">
    <property type="entry name" value="BH3980-like"/>
    <property type="match status" value="1"/>
</dbReference>
<organism evidence="1 2">
    <name type="scientific">Leucobacter triazinivorans</name>
    <dbReference type="NCBI Taxonomy" id="1784719"/>
    <lineage>
        <taxon>Bacteria</taxon>
        <taxon>Bacillati</taxon>
        <taxon>Actinomycetota</taxon>
        <taxon>Actinomycetes</taxon>
        <taxon>Micrococcales</taxon>
        <taxon>Microbacteriaceae</taxon>
        <taxon>Leucobacter</taxon>
    </lineage>
</organism>
<proteinExistence type="predicted"/>
<protein>
    <submittedName>
        <fullName evidence="1">DUF1048 domain-containing protein</fullName>
    </submittedName>
</protein>